<evidence type="ECO:0000256" key="1">
    <source>
        <dbReference type="ARBA" id="ARBA00022603"/>
    </source>
</evidence>
<reference evidence="4 5" key="1">
    <citation type="submission" date="2016-08" db="EMBL/GenBank/DDBJ databases">
        <title>Draft genome sequence of Candidatus Piscirickettsia litoralis, from seawater.</title>
        <authorList>
            <person name="Wan X."/>
            <person name="Lee A.J."/>
            <person name="Hou S."/>
            <person name="Donachie S.P."/>
        </authorList>
    </citation>
    <scope>NUCLEOTIDE SEQUENCE [LARGE SCALE GENOMIC DNA]</scope>
    <source>
        <strain evidence="4 5">Y2</strain>
    </source>
</reference>
<evidence type="ECO:0000313" key="5">
    <source>
        <dbReference type="Proteomes" id="UP000094329"/>
    </source>
</evidence>
<dbReference type="CDD" id="cd02440">
    <property type="entry name" value="AdoMet_MTases"/>
    <property type="match status" value="1"/>
</dbReference>
<organism evidence="4 5">
    <name type="scientific">Piscirickettsia litoralis</name>
    <dbReference type="NCBI Taxonomy" id="1891921"/>
    <lineage>
        <taxon>Bacteria</taxon>
        <taxon>Pseudomonadati</taxon>
        <taxon>Pseudomonadota</taxon>
        <taxon>Gammaproteobacteria</taxon>
        <taxon>Thiotrichales</taxon>
        <taxon>Piscirickettsiaceae</taxon>
        <taxon>Piscirickettsia</taxon>
    </lineage>
</organism>
<keyword evidence="2" id="KW-0808">Transferase</keyword>
<dbReference type="Proteomes" id="UP000094329">
    <property type="component" value="Unassembled WGS sequence"/>
</dbReference>
<proteinExistence type="predicted"/>
<accession>A0ABX3A2J6</accession>
<evidence type="ECO:0000259" key="3">
    <source>
        <dbReference type="Pfam" id="PF13649"/>
    </source>
</evidence>
<gene>
    <name evidence="4" type="ORF">BGC07_01425</name>
</gene>
<keyword evidence="5" id="KW-1185">Reference proteome</keyword>
<dbReference type="PANTHER" id="PTHR43861">
    <property type="entry name" value="TRANS-ACONITATE 2-METHYLTRANSFERASE-RELATED"/>
    <property type="match status" value="1"/>
</dbReference>
<dbReference type="Gene3D" id="3.40.50.150">
    <property type="entry name" value="Vaccinia Virus protein VP39"/>
    <property type="match status" value="1"/>
</dbReference>
<feature type="domain" description="Methyltransferase" evidence="3">
    <location>
        <begin position="46"/>
        <end position="137"/>
    </location>
</feature>
<dbReference type="RefSeq" id="WP_069311673.1">
    <property type="nucleotide sequence ID" value="NZ_MDTU01000001.1"/>
</dbReference>
<dbReference type="Pfam" id="PF13649">
    <property type="entry name" value="Methyltransf_25"/>
    <property type="match status" value="1"/>
</dbReference>
<comment type="caution">
    <text evidence="4">The sequence shown here is derived from an EMBL/GenBank/DDBJ whole genome shotgun (WGS) entry which is preliminary data.</text>
</comment>
<protein>
    <recommendedName>
        <fullName evidence="3">Methyltransferase domain-containing protein</fullName>
    </recommendedName>
</protein>
<evidence type="ECO:0000313" key="4">
    <source>
        <dbReference type="EMBL" id="ODN41871.1"/>
    </source>
</evidence>
<dbReference type="PANTHER" id="PTHR43861:SF1">
    <property type="entry name" value="TRANS-ACONITATE 2-METHYLTRANSFERASE"/>
    <property type="match status" value="1"/>
</dbReference>
<dbReference type="InterPro" id="IPR029063">
    <property type="entry name" value="SAM-dependent_MTases_sf"/>
</dbReference>
<evidence type="ECO:0000256" key="2">
    <source>
        <dbReference type="ARBA" id="ARBA00022679"/>
    </source>
</evidence>
<dbReference type="SUPFAM" id="SSF53335">
    <property type="entry name" value="S-adenosyl-L-methionine-dependent methyltransferases"/>
    <property type="match status" value="1"/>
</dbReference>
<dbReference type="InterPro" id="IPR041698">
    <property type="entry name" value="Methyltransf_25"/>
</dbReference>
<name>A0ABX3A2J6_9GAMM</name>
<dbReference type="EMBL" id="MDTU01000001">
    <property type="protein sequence ID" value="ODN41871.1"/>
    <property type="molecule type" value="Genomic_DNA"/>
</dbReference>
<sequence length="242" mass="27989">MKDIWGNYDAFKADNSDAIKFFSFVKACIQTGLKKICSSDKLSFALDVGCGAGDLTKLLLDYANHVDAVDLSPSLISKAKQKVELDEINFECDNFLNYQSNNKYELISAIWFHHQLNTTENQKDIKDKILEMLTPNGVFIFLIPSATYAHAEAQVLFKQLNFTHAVIDSCPQYHRMVFSFDRVDWDQYTIWSPLYIYQTYQDEFEMEFIDTKKILVDNGYLTLDYIHPVFDVLIGKRKPKQA</sequence>
<keyword evidence="1" id="KW-0489">Methyltransferase</keyword>